<dbReference type="PROSITE" id="PS50937">
    <property type="entry name" value="HTH_MERR_2"/>
    <property type="match status" value="1"/>
</dbReference>
<dbReference type="PANTHER" id="PTHR30204:SF85">
    <property type="entry name" value="MULTIDRUG-EFFLUX TRANSPORTER 2 REGULATOR"/>
    <property type="match status" value="1"/>
</dbReference>
<dbReference type="Proteomes" id="UP000463883">
    <property type="component" value="Chromosome"/>
</dbReference>
<evidence type="ECO:0000256" key="1">
    <source>
        <dbReference type="ARBA" id="ARBA00023125"/>
    </source>
</evidence>
<dbReference type="PANTHER" id="PTHR30204">
    <property type="entry name" value="REDOX-CYCLING DRUG-SENSING TRANSCRIPTIONAL ACTIVATOR SOXR"/>
    <property type="match status" value="1"/>
</dbReference>
<dbReference type="EMBL" id="CP047591">
    <property type="protein sequence ID" value="QHI71672.1"/>
    <property type="molecule type" value="Genomic_DNA"/>
</dbReference>
<proteinExistence type="predicted"/>
<organism evidence="3 4">
    <name type="scientific">Aminipila terrae</name>
    <dbReference type="NCBI Taxonomy" id="2697030"/>
    <lineage>
        <taxon>Bacteria</taxon>
        <taxon>Bacillati</taxon>
        <taxon>Bacillota</taxon>
        <taxon>Clostridia</taxon>
        <taxon>Peptostreptococcales</taxon>
        <taxon>Anaerovoracaceae</taxon>
        <taxon>Aminipila</taxon>
    </lineage>
</organism>
<dbReference type="Pfam" id="PF13411">
    <property type="entry name" value="MerR_1"/>
    <property type="match status" value="1"/>
</dbReference>
<dbReference type="Gene3D" id="3.20.80.10">
    <property type="entry name" value="Regulatory factor, effector binding domain"/>
    <property type="match status" value="1"/>
</dbReference>
<keyword evidence="4" id="KW-1185">Reference proteome</keyword>
<gene>
    <name evidence="3" type="ORF">Ami3637_04105</name>
</gene>
<dbReference type="InterPro" id="IPR009061">
    <property type="entry name" value="DNA-bd_dom_put_sf"/>
</dbReference>
<dbReference type="RefSeq" id="WP_162361446.1">
    <property type="nucleotide sequence ID" value="NZ_CP047591.1"/>
</dbReference>
<reference evidence="3 4" key="1">
    <citation type="submission" date="2020-01" db="EMBL/GenBank/DDBJ databases">
        <title>Genomic analysis of Aminipila sp. CBA3637.</title>
        <authorList>
            <person name="Kim Y.B."/>
            <person name="Roh S.W."/>
        </authorList>
    </citation>
    <scope>NUCLEOTIDE SEQUENCE [LARGE SCALE GENOMIC DNA]</scope>
    <source>
        <strain evidence="3 4">CBA3637</strain>
    </source>
</reference>
<feature type="domain" description="HTH merR-type" evidence="2">
    <location>
        <begin position="10"/>
        <end position="79"/>
    </location>
</feature>
<evidence type="ECO:0000313" key="4">
    <source>
        <dbReference type="Proteomes" id="UP000463883"/>
    </source>
</evidence>
<accession>A0A6P1MCB9</accession>
<dbReference type="AlphaFoldDB" id="A0A6P1MCB9"/>
<dbReference type="Gene3D" id="1.10.1660.10">
    <property type="match status" value="1"/>
</dbReference>
<dbReference type="SUPFAM" id="SSF55136">
    <property type="entry name" value="Probable bacterial effector-binding domain"/>
    <property type="match status" value="1"/>
</dbReference>
<dbReference type="InterPro" id="IPR000551">
    <property type="entry name" value="MerR-type_HTH_dom"/>
</dbReference>
<dbReference type="InterPro" id="IPR011256">
    <property type="entry name" value="Reg_factor_effector_dom_sf"/>
</dbReference>
<dbReference type="SUPFAM" id="SSF46955">
    <property type="entry name" value="Putative DNA-binding domain"/>
    <property type="match status" value="1"/>
</dbReference>
<dbReference type="SMART" id="SM00422">
    <property type="entry name" value="HTH_MERR"/>
    <property type="match status" value="1"/>
</dbReference>
<name>A0A6P1MCB9_9FIRM</name>
<sequence>MTNIISSDNYLSISAFSDLSGISRQNLIYYDTVDVLKPFIVKDNGYRYYSYEQLEEVSIILTLKDLDFSLKEIKTYLKNISPENLLQLINKQKQKISEELNRLNQMDFIIEQRSTHAAISVSIDCSKPVLEECEEELLFMGPVQEFDNNSIEKDFDSFLAFSKKNKLIYGYPLGIWACYKDIIAGQNGKYGYFYKISPTIKAVKTIKPAGLYVIGYDNSYLAGELEIFKPMDQFIRDHNLSPCGNVYIENIADEINTSNPCQYLSKISVQVEC</sequence>
<dbReference type="KEGG" id="amic:Ami3637_04105"/>
<evidence type="ECO:0000313" key="3">
    <source>
        <dbReference type="EMBL" id="QHI71672.1"/>
    </source>
</evidence>
<dbReference type="GO" id="GO:0003677">
    <property type="term" value="F:DNA binding"/>
    <property type="evidence" value="ECO:0007669"/>
    <property type="project" value="UniProtKB-KW"/>
</dbReference>
<protein>
    <submittedName>
        <fullName evidence="3">MerR family transcriptional regulator</fullName>
    </submittedName>
</protein>
<dbReference type="InterPro" id="IPR047057">
    <property type="entry name" value="MerR_fam"/>
</dbReference>
<keyword evidence="1" id="KW-0238">DNA-binding</keyword>
<dbReference type="GO" id="GO:0003700">
    <property type="term" value="F:DNA-binding transcription factor activity"/>
    <property type="evidence" value="ECO:0007669"/>
    <property type="project" value="InterPro"/>
</dbReference>
<evidence type="ECO:0000259" key="2">
    <source>
        <dbReference type="PROSITE" id="PS50937"/>
    </source>
</evidence>